<dbReference type="Proteomes" id="UP001168098">
    <property type="component" value="Unassembled WGS sequence"/>
</dbReference>
<evidence type="ECO:0000256" key="1">
    <source>
        <dbReference type="SAM" id="MobiDB-lite"/>
    </source>
</evidence>
<feature type="compositionally biased region" description="Basic and acidic residues" evidence="1">
    <location>
        <begin position="178"/>
        <end position="189"/>
    </location>
</feature>
<dbReference type="Pfam" id="PF05623">
    <property type="entry name" value="DUF789"/>
    <property type="match status" value="1"/>
</dbReference>
<gene>
    <name evidence="2" type="ORF">PVL29_008684</name>
</gene>
<feature type="region of interest" description="Disordered" evidence="1">
    <location>
        <begin position="174"/>
        <end position="201"/>
    </location>
</feature>
<evidence type="ECO:0000313" key="2">
    <source>
        <dbReference type="EMBL" id="KAJ9696587.1"/>
    </source>
</evidence>
<proteinExistence type="predicted"/>
<dbReference type="InterPro" id="IPR008507">
    <property type="entry name" value="DUF789"/>
</dbReference>
<dbReference type="EMBL" id="JARBHA010000007">
    <property type="protein sequence ID" value="KAJ9696587.1"/>
    <property type="molecule type" value="Genomic_DNA"/>
</dbReference>
<dbReference type="PANTHER" id="PTHR31343">
    <property type="entry name" value="T15D22.8"/>
    <property type="match status" value="1"/>
</dbReference>
<evidence type="ECO:0000313" key="3">
    <source>
        <dbReference type="Proteomes" id="UP001168098"/>
    </source>
</evidence>
<dbReference type="PANTHER" id="PTHR31343:SF4">
    <property type="entry name" value="DUF789 DOMAIN-CONTAINING PROTEIN"/>
    <property type="match status" value="1"/>
</dbReference>
<feature type="region of interest" description="Disordered" evidence="1">
    <location>
        <begin position="1"/>
        <end position="84"/>
    </location>
</feature>
<keyword evidence="3" id="KW-1185">Reference proteome</keyword>
<comment type="caution">
    <text evidence="2">The sequence shown here is derived from an EMBL/GenBank/DDBJ whole genome shotgun (WGS) entry which is preliminary data.</text>
</comment>
<dbReference type="AlphaFoldDB" id="A0AA38ZWQ2"/>
<reference evidence="2 3" key="1">
    <citation type="journal article" date="2023" name="BMC Biotechnol.">
        <title>Vitis rotundifolia cv Carlos genome sequencing.</title>
        <authorList>
            <person name="Huff M."/>
            <person name="Hulse-Kemp A."/>
            <person name="Scheffler B."/>
            <person name="Youngblood R."/>
            <person name="Simpson S."/>
            <person name="Babiker E."/>
            <person name="Staton M."/>
        </authorList>
    </citation>
    <scope>NUCLEOTIDE SEQUENCE [LARGE SCALE GENOMIC DNA]</scope>
    <source>
        <tissue evidence="2">Leaf</tissue>
    </source>
</reference>
<sequence>MSGSGGFAVSRTPSGDRFYSSPAMRRHRQLLLQQQQQVEQRRHQQQKQLRSEPAAEAEARTDSDDSTLSKPSVCSASPPRPAANMTNIDRLVESVTPVVPAQYTSEASIRGWRTREIDYNPFFFLGDLWESFKEWSVYGVGVPLLLNGSDSVKQYYVPFLSGIQLYIDPRKPLSRLRRPGEESDAESSRETSSAGSSDCEAERRAKGVADGAWSQHNPMNLNSQRMNRLSLREKSHMSSSSDEAEVCNSPGLLVFEYLEQEQPHIRKPLADKISVLAAQFPEIGMYRSCDLLPASWMSVAWYPIYRIPMGQTLRDLDASFLTFHSLSTHSRSKGQTQLHGSSGRKVYGVVDSLPKISLPVFGLASYKLKGSILTPSGNYEFEQASSLLQDAGNWLKRLQVDLPDYQFFLSHNSQWR</sequence>
<feature type="compositionally biased region" description="Polar residues" evidence="1">
    <location>
        <begin position="66"/>
        <end position="75"/>
    </location>
</feature>
<organism evidence="2 3">
    <name type="scientific">Vitis rotundifolia</name>
    <name type="common">Muscadine grape</name>
    <dbReference type="NCBI Taxonomy" id="103349"/>
    <lineage>
        <taxon>Eukaryota</taxon>
        <taxon>Viridiplantae</taxon>
        <taxon>Streptophyta</taxon>
        <taxon>Embryophyta</taxon>
        <taxon>Tracheophyta</taxon>
        <taxon>Spermatophyta</taxon>
        <taxon>Magnoliopsida</taxon>
        <taxon>eudicotyledons</taxon>
        <taxon>Gunneridae</taxon>
        <taxon>Pentapetalae</taxon>
        <taxon>rosids</taxon>
        <taxon>Vitales</taxon>
        <taxon>Vitaceae</taxon>
        <taxon>Viteae</taxon>
        <taxon>Vitis</taxon>
    </lineage>
</organism>
<protein>
    <submittedName>
        <fullName evidence="2">Uncharacterized protein</fullName>
    </submittedName>
</protein>
<accession>A0AA38ZWQ2</accession>
<name>A0AA38ZWQ2_VITRO</name>